<keyword evidence="4 5" id="KW-0963">Cytoplasm</keyword>
<dbReference type="InterPro" id="IPR053926">
    <property type="entry name" value="RecX_HTH_1st"/>
</dbReference>
<dbReference type="Proteomes" id="UP000779049">
    <property type="component" value="Unassembled WGS sequence"/>
</dbReference>
<evidence type="ECO:0000256" key="4">
    <source>
        <dbReference type="ARBA" id="ARBA00022490"/>
    </source>
</evidence>
<evidence type="ECO:0000256" key="1">
    <source>
        <dbReference type="ARBA" id="ARBA00004496"/>
    </source>
</evidence>
<accession>A0ABS7L8G3</accession>
<organism evidence="9 10">
    <name type="scientific">Sellimonas caecigallum</name>
    <dbReference type="NCBI Taxonomy" id="2592333"/>
    <lineage>
        <taxon>Bacteria</taxon>
        <taxon>Bacillati</taxon>
        <taxon>Bacillota</taxon>
        <taxon>Clostridia</taxon>
        <taxon>Lachnospirales</taxon>
        <taxon>Lachnospiraceae</taxon>
        <taxon>Sellimonas</taxon>
    </lineage>
</organism>
<dbReference type="Gene3D" id="1.10.10.10">
    <property type="entry name" value="Winged helix-like DNA-binding domain superfamily/Winged helix DNA-binding domain"/>
    <property type="match status" value="3"/>
</dbReference>
<name>A0ABS7L8G3_9FIRM</name>
<evidence type="ECO:0000259" key="6">
    <source>
        <dbReference type="Pfam" id="PF02631"/>
    </source>
</evidence>
<dbReference type="InterPro" id="IPR036388">
    <property type="entry name" value="WH-like_DNA-bd_sf"/>
</dbReference>
<dbReference type="InterPro" id="IPR053925">
    <property type="entry name" value="RecX_HTH_3rd"/>
</dbReference>
<evidence type="ECO:0000259" key="8">
    <source>
        <dbReference type="Pfam" id="PF21982"/>
    </source>
</evidence>
<dbReference type="Pfam" id="PF21981">
    <property type="entry name" value="RecX_HTH3"/>
    <property type="match status" value="1"/>
</dbReference>
<dbReference type="InterPro" id="IPR003783">
    <property type="entry name" value="Regulatory_RecX"/>
</dbReference>
<evidence type="ECO:0000256" key="5">
    <source>
        <dbReference type="HAMAP-Rule" id="MF_01114"/>
    </source>
</evidence>
<dbReference type="Pfam" id="PF02631">
    <property type="entry name" value="RecX_HTH2"/>
    <property type="match status" value="1"/>
</dbReference>
<dbReference type="PANTHER" id="PTHR33602:SF1">
    <property type="entry name" value="REGULATORY PROTEIN RECX FAMILY PROTEIN"/>
    <property type="match status" value="1"/>
</dbReference>
<evidence type="ECO:0000313" key="10">
    <source>
        <dbReference type="Proteomes" id="UP000779049"/>
    </source>
</evidence>
<feature type="domain" description="RecX second three-helical" evidence="6">
    <location>
        <begin position="105"/>
        <end position="144"/>
    </location>
</feature>
<dbReference type="HAMAP" id="MF_01114">
    <property type="entry name" value="RecX"/>
    <property type="match status" value="1"/>
</dbReference>
<evidence type="ECO:0000259" key="7">
    <source>
        <dbReference type="Pfam" id="PF21981"/>
    </source>
</evidence>
<evidence type="ECO:0000313" key="9">
    <source>
        <dbReference type="EMBL" id="MBY0759383.1"/>
    </source>
</evidence>
<proteinExistence type="inferred from homology"/>
<feature type="domain" description="RecX first three-helical" evidence="8">
    <location>
        <begin position="59"/>
        <end position="96"/>
    </location>
</feature>
<dbReference type="RefSeq" id="WP_221920036.1">
    <property type="nucleotide sequence ID" value="NZ_CP173660.1"/>
</dbReference>
<evidence type="ECO:0000256" key="3">
    <source>
        <dbReference type="ARBA" id="ARBA00018111"/>
    </source>
</evidence>
<keyword evidence="10" id="KW-1185">Reference proteome</keyword>
<reference evidence="9 10" key="1">
    <citation type="journal article" date="2020" name="New Microbes New Infect">
        <title>Sellimonas caecigallum sp. nov., description and genome sequence of a new member of the Sellimonas genus isolated from the cecum of feral chicken.</title>
        <authorList>
            <person name="Wongkuna S."/>
            <person name="Ghimire S."/>
            <person name="Antony L."/>
            <person name="Chankhamhaengdecha S."/>
            <person name="Janvilisri T."/>
            <person name="Scaria J."/>
        </authorList>
    </citation>
    <scope>NUCLEOTIDE SEQUENCE [LARGE SCALE GENOMIC DNA]</scope>
    <source>
        <strain evidence="9 10">SW451</strain>
    </source>
</reference>
<comment type="subcellular location">
    <subcellularLocation>
        <location evidence="1 5">Cytoplasm</location>
    </subcellularLocation>
</comment>
<comment type="caution">
    <text evidence="9">The sequence shown here is derived from an EMBL/GenBank/DDBJ whole genome shotgun (WGS) entry which is preliminary data.</text>
</comment>
<evidence type="ECO:0000256" key="2">
    <source>
        <dbReference type="ARBA" id="ARBA00009695"/>
    </source>
</evidence>
<dbReference type="PANTHER" id="PTHR33602">
    <property type="entry name" value="REGULATORY PROTEIN RECX FAMILY PROTEIN"/>
    <property type="match status" value="1"/>
</dbReference>
<protein>
    <recommendedName>
        <fullName evidence="3 5">Regulatory protein RecX</fullName>
    </recommendedName>
</protein>
<comment type="similarity">
    <text evidence="2 5">Belongs to the RecX family.</text>
</comment>
<dbReference type="EMBL" id="VIRV01000015">
    <property type="protein sequence ID" value="MBY0759383.1"/>
    <property type="molecule type" value="Genomic_DNA"/>
</dbReference>
<feature type="domain" description="RecX third three-helical" evidence="7">
    <location>
        <begin position="154"/>
        <end position="197"/>
    </location>
</feature>
<sequence>MQQIRIEPVTKTKFRIYLDGEFAFVLYKSELARYGIKDGGEISDEMAAKIKEETVLKRARVKALKLLGDMDRTRAELKDRLMRSDFTEEIAELALAYADSFGYLNDERYVENYVQSRKETKSRREICAELSRKKVDREIVERVLEDCYGADDSCTAILKLLKKRHYDAEQMDQKEKQKICAWLARKGFRYGEIRKAMELPDWED</sequence>
<dbReference type="InterPro" id="IPR053924">
    <property type="entry name" value="RecX_HTH_2nd"/>
</dbReference>
<comment type="function">
    <text evidence="5">Modulates RecA activity.</text>
</comment>
<gene>
    <name evidence="5" type="primary">recX</name>
    <name evidence="9" type="ORF">FLB61_09850</name>
</gene>
<dbReference type="Pfam" id="PF21982">
    <property type="entry name" value="RecX_HTH1"/>
    <property type="match status" value="1"/>
</dbReference>